<evidence type="ECO:0000256" key="1">
    <source>
        <dbReference type="SAM" id="MobiDB-lite"/>
    </source>
</evidence>
<evidence type="ECO:0008006" key="4">
    <source>
        <dbReference type="Google" id="ProtNLM"/>
    </source>
</evidence>
<dbReference type="Pfam" id="PF04628">
    <property type="entry name" value="Sedlin_N"/>
    <property type="match status" value="1"/>
</dbReference>
<dbReference type="OMA" id="CHERAST"/>
<dbReference type="VEuPathDB" id="TriTrypDB:BSAL_65590"/>
<dbReference type="GO" id="GO:0005737">
    <property type="term" value="C:cytoplasm"/>
    <property type="evidence" value="ECO:0007669"/>
    <property type="project" value="GOC"/>
</dbReference>
<accession>A0A0S4IP16</accession>
<dbReference type="InterPro" id="IPR006722">
    <property type="entry name" value="Sedlin"/>
</dbReference>
<reference evidence="3" key="1">
    <citation type="submission" date="2015-09" db="EMBL/GenBank/DDBJ databases">
        <authorList>
            <consortium name="Pathogen Informatics"/>
        </authorList>
    </citation>
    <scope>NUCLEOTIDE SEQUENCE [LARGE SCALE GENOMIC DNA]</scope>
    <source>
        <strain evidence="3">Lake Konstanz</strain>
    </source>
</reference>
<keyword evidence="3" id="KW-1185">Reference proteome</keyword>
<feature type="region of interest" description="Disordered" evidence="1">
    <location>
        <begin position="90"/>
        <end position="109"/>
    </location>
</feature>
<organism evidence="2 3">
    <name type="scientific">Bodo saltans</name>
    <name type="common">Flagellated protozoan</name>
    <dbReference type="NCBI Taxonomy" id="75058"/>
    <lineage>
        <taxon>Eukaryota</taxon>
        <taxon>Discoba</taxon>
        <taxon>Euglenozoa</taxon>
        <taxon>Kinetoplastea</taxon>
        <taxon>Metakinetoplastina</taxon>
        <taxon>Eubodonida</taxon>
        <taxon>Bodonidae</taxon>
        <taxon>Bodo</taxon>
    </lineage>
</organism>
<sequence length="207" mass="22121">MLSTFEWAIAAVAVVDAQDRPLFTEVFYSKDDILSLAAPHVQANLVVTHEEELHLQFLMHAALDVCHERASTRYVSSSSVASSSAMMVNSPGGGGAAAETPAPPSMSRTSGAADVRFFDRLLEETNRCVHGFQSASGIRVLLVTLGEAPRDAVLPICRSVYELASSTMCAPFRSISTDSLHTSRKFISGLQATIGPFTATSRSGRSV</sequence>
<dbReference type="OrthoDB" id="246486at2759"/>
<evidence type="ECO:0000313" key="3">
    <source>
        <dbReference type="Proteomes" id="UP000051952"/>
    </source>
</evidence>
<dbReference type="Gene3D" id="3.30.450.70">
    <property type="match status" value="1"/>
</dbReference>
<dbReference type="EMBL" id="CYKH01000400">
    <property type="protein sequence ID" value="CUF76756.1"/>
    <property type="molecule type" value="Genomic_DNA"/>
</dbReference>
<dbReference type="GO" id="GO:0006888">
    <property type="term" value="P:endoplasmic reticulum to Golgi vesicle-mediated transport"/>
    <property type="evidence" value="ECO:0007669"/>
    <property type="project" value="InterPro"/>
</dbReference>
<dbReference type="Proteomes" id="UP000051952">
    <property type="component" value="Unassembled WGS sequence"/>
</dbReference>
<protein>
    <recommendedName>
        <fullName evidence="4">Sedlin</fullName>
    </recommendedName>
</protein>
<dbReference type="AlphaFoldDB" id="A0A0S4IP16"/>
<gene>
    <name evidence="2" type="ORF">BSAL_65590</name>
</gene>
<proteinExistence type="predicted"/>
<evidence type="ECO:0000313" key="2">
    <source>
        <dbReference type="EMBL" id="CUF76756.1"/>
    </source>
</evidence>
<name>A0A0S4IP16_BODSA</name>